<keyword evidence="1" id="KW-0472">Membrane</keyword>
<dbReference type="KEGG" id="cbo:CBO3174"/>
<feature type="transmembrane region" description="Helical" evidence="1">
    <location>
        <begin position="89"/>
        <end position="112"/>
    </location>
</feature>
<keyword evidence="1" id="KW-0812">Transmembrane</keyword>
<evidence type="ECO:0000313" key="3">
    <source>
        <dbReference type="EMBL" id="CAL84735.1"/>
    </source>
</evidence>
<dbReference type="HOGENOM" id="CLU_058783_0_0_9"/>
<dbReference type="Proteomes" id="UP000001986">
    <property type="component" value="Chromosome"/>
</dbReference>
<dbReference type="Gene3D" id="3.10.620.30">
    <property type="match status" value="1"/>
</dbReference>
<dbReference type="PANTHER" id="PTHR33490:SF3">
    <property type="entry name" value="CONSERVED INTEGRAL MEMBRANE PROTEIN"/>
    <property type="match status" value="1"/>
</dbReference>
<organism evidence="3 4">
    <name type="scientific">Clostridium botulinum (strain Hall / ATCC 3502 / NCTC 13319 / Type A)</name>
    <dbReference type="NCBI Taxonomy" id="441771"/>
    <lineage>
        <taxon>Bacteria</taxon>
        <taxon>Bacillati</taxon>
        <taxon>Bacillota</taxon>
        <taxon>Clostridia</taxon>
        <taxon>Eubacteriales</taxon>
        <taxon>Clostridiaceae</taxon>
        <taxon>Clostridium</taxon>
    </lineage>
</organism>
<dbReference type="EMBL" id="AM412317">
    <property type="protein sequence ID" value="CAL84735.1"/>
    <property type="molecule type" value="Genomic_DNA"/>
</dbReference>
<evidence type="ECO:0000256" key="1">
    <source>
        <dbReference type="SAM" id="Phobius"/>
    </source>
</evidence>
<feature type="domain" description="Transglutaminase-like" evidence="2">
    <location>
        <begin position="307"/>
        <end position="369"/>
    </location>
</feature>
<feature type="transmembrane region" description="Helical" evidence="1">
    <location>
        <begin position="148"/>
        <end position="168"/>
    </location>
</feature>
<proteinExistence type="predicted"/>
<keyword evidence="4" id="KW-1185">Reference proteome</keyword>
<evidence type="ECO:0000313" key="4">
    <source>
        <dbReference type="Proteomes" id="UP000001986"/>
    </source>
</evidence>
<protein>
    <submittedName>
        <fullName evidence="3">Conserved integral membrane protein</fullName>
    </submittedName>
</protein>
<evidence type="ECO:0000259" key="2">
    <source>
        <dbReference type="SMART" id="SM00460"/>
    </source>
</evidence>
<dbReference type="SMART" id="SM00460">
    <property type="entry name" value="TGc"/>
    <property type="match status" value="1"/>
</dbReference>
<dbReference type="SUPFAM" id="SSF54001">
    <property type="entry name" value="Cysteine proteinases"/>
    <property type="match status" value="1"/>
</dbReference>
<dbReference type="InterPro" id="IPR002931">
    <property type="entry name" value="Transglutaminase-like"/>
</dbReference>
<name>A5I6Q3_CLOBH</name>
<dbReference type="PANTHER" id="PTHR33490">
    <property type="entry name" value="BLR5614 PROTEIN-RELATED"/>
    <property type="match status" value="1"/>
</dbReference>
<accession>A5I6Q3</accession>
<keyword evidence="1" id="KW-1133">Transmembrane helix</keyword>
<gene>
    <name evidence="3" type="ordered locus">CBO3174</name>
</gene>
<dbReference type="PATRIC" id="fig|413999.7.peg.3152"/>
<dbReference type="Pfam" id="PF01841">
    <property type="entry name" value="Transglut_core"/>
    <property type="match status" value="1"/>
</dbReference>
<sequence>MLDMKTNPVTLILAAVFFSPILKGFLSKFSSPNLKLDIEDINKTISFVISLFLGIYYSKKIFIEHNVGIYKDIYERIPKNIIKYIDNNFFMVYVVLTPLIIFIIYKIIFLILDILNSITIYPILDKLEDILRDKGNIFKRIFGALFNIPKSICYVLLIAFVLNIFSMFTKNDALNKYLQSSKIYNNICKQAIIPVTNSKIAKKLPNIINNSFKIVVKEEAGKNSSQQNNFKDKKTIVYYNGVTLEEGIKSNKQINNFARHLAAEDATSKGKAKIIYDWIGTNISYDHDKAEKVLKDNFQVKSGAIPTFNSKSGICFDYSCLFIAMCRANDIKVRLVTGEGFNGVSWVSHAWNQVYIPEEGRWINVDATFYKGGNYFDTKRFDIDHRKSQIAGEW</sequence>
<reference evidence="3 4" key="1">
    <citation type="journal article" date="2007" name="Genome Res.">
        <title>Genome sequence of a proteolytic (Group I) Clostridium botulinum strain Hall A and comparative analysis of the clostridial genomes.</title>
        <authorList>
            <person name="Sebaihia M."/>
            <person name="Peck M.W."/>
            <person name="Minton N.P."/>
            <person name="Thomson N.R."/>
            <person name="Holden M.T.G."/>
            <person name="Mitchell W.J."/>
            <person name="Carter A.T."/>
            <person name="Bentley S.D."/>
            <person name="Mason D.R."/>
            <person name="Crossman L."/>
            <person name="Paul C.J."/>
            <person name="Ivens A."/>
            <person name="Wells-Bennik M.H.J."/>
            <person name="Davis I.J."/>
            <person name="Cerdeno-Tarraga A.M."/>
            <person name="Churcher C."/>
            <person name="Quail M.A."/>
            <person name="Chillingworth T."/>
            <person name="Feltwell T."/>
            <person name="Fraser A."/>
            <person name="Goodhead I."/>
            <person name="Hance Z."/>
            <person name="Jagels K."/>
            <person name="Larke N."/>
            <person name="Maddison M."/>
            <person name="Moule S."/>
            <person name="Mungall K."/>
            <person name="Norbertczak H."/>
            <person name="Rabbinowitsch E."/>
            <person name="Sanders M."/>
            <person name="Simmonds M."/>
            <person name="White B."/>
            <person name="Whithead S."/>
            <person name="Parkhill J."/>
        </authorList>
    </citation>
    <scope>NUCLEOTIDE SEQUENCE [LARGE SCALE GENOMIC DNA]</scope>
    <source>
        <strain evidence="4">Hall / ATCC 3502 / NCTC 13319 / Type A [Sanger]</strain>
    </source>
</reference>
<feature type="transmembrane region" description="Helical" evidence="1">
    <location>
        <begin position="40"/>
        <end position="57"/>
    </location>
</feature>
<dbReference type="InterPro" id="IPR038765">
    <property type="entry name" value="Papain-like_cys_pep_sf"/>
</dbReference>
<dbReference type="AlphaFoldDB" id="A5I6Q3"/>